<accession>A0A544SWI6</accession>
<proteinExistence type="predicted"/>
<reference evidence="5 6" key="1">
    <citation type="submission" date="2019-05" db="EMBL/GenBank/DDBJ databases">
        <title>Psychrobacillus vulpis sp. nov., a new species isolated from feces of a red fox that inhabits in The Tablas de Daimiel Natural Park, Albacete, Spain.</title>
        <authorList>
            <person name="Rodriguez M."/>
            <person name="Reina J.C."/>
            <person name="Bejar V."/>
            <person name="Llamas I."/>
        </authorList>
    </citation>
    <scope>NUCLEOTIDE SEQUENCE [LARGE SCALE GENOMIC DNA]</scope>
    <source>
        <strain evidence="5 6">NEAU-3TGS17</strain>
    </source>
</reference>
<evidence type="ECO:0000256" key="1">
    <source>
        <dbReference type="ARBA" id="ARBA00004613"/>
    </source>
</evidence>
<dbReference type="PROSITE" id="PS51677">
    <property type="entry name" value="NODB"/>
    <property type="match status" value="1"/>
</dbReference>
<gene>
    <name evidence="5" type="ORF">FG382_19505</name>
</gene>
<dbReference type="InterPro" id="IPR051398">
    <property type="entry name" value="Polysacch_Deacetylase"/>
</dbReference>
<evidence type="ECO:0000313" key="5">
    <source>
        <dbReference type="EMBL" id="TQR09570.1"/>
    </source>
</evidence>
<dbReference type="Proteomes" id="UP000317316">
    <property type="component" value="Unassembled WGS sequence"/>
</dbReference>
<dbReference type="Pfam" id="PF01522">
    <property type="entry name" value="Polysacc_deac_1"/>
    <property type="match status" value="1"/>
</dbReference>
<dbReference type="GO" id="GO:0005975">
    <property type="term" value="P:carbohydrate metabolic process"/>
    <property type="evidence" value="ECO:0007669"/>
    <property type="project" value="InterPro"/>
</dbReference>
<feature type="signal peptide" evidence="3">
    <location>
        <begin position="1"/>
        <end position="22"/>
    </location>
</feature>
<evidence type="ECO:0000313" key="6">
    <source>
        <dbReference type="Proteomes" id="UP000317316"/>
    </source>
</evidence>
<evidence type="ECO:0000256" key="2">
    <source>
        <dbReference type="ARBA" id="ARBA00022729"/>
    </source>
</evidence>
<dbReference type="EMBL" id="VDGH01000013">
    <property type="protein sequence ID" value="TQR09570.1"/>
    <property type="molecule type" value="Genomic_DNA"/>
</dbReference>
<organism evidence="5 6">
    <name type="scientific">Psychrobacillus lasiicapitis</name>
    <dbReference type="NCBI Taxonomy" id="1636719"/>
    <lineage>
        <taxon>Bacteria</taxon>
        <taxon>Bacillati</taxon>
        <taxon>Bacillota</taxon>
        <taxon>Bacilli</taxon>
        <taxon>Bacillales</taxon>
        <taxon>Bacillaceae</taxon>
        <taxon>Psychrobacillus</taxon>
    </lineage>
</organism>
<feature type="domain" description="NodB homology" evidence="4">
    <location>
        <begin position="80"/>
        <end position="244"/>
    </location>
</feature>
<sequence>MKKVAMIFLCLLILILPSQVFAQRKVPILIYHSIDEFEGHGSKELYVTPKNFEKQMIYLRDHGYTLLTFDRWQDINKVNKPIFITFDDGYKNNLNAFDIFQKLKNEHFKPTGTIFVISDFIGRSNRLSTSDLKMMADSGIISIQSHTATHPDLTKIENFEYELKGSKDKIQKITGKPVNALAYPYGIFSNNVVAETKKYYLFGITTTPELFSEKGIKDEFYLLPRIYIKYSTTLDDFAKIVEGE</sequence>
<dbReference type="CDD" id="cd10918">
    <property type="entry name" value="CE4_NodB_like_5s_6s"/>
    <property type="match status" value="1"/>
</dbReference>
<protein>
    <submittedName>
        <fullName evidence="5">Polysaccharide deacetylase family protein</fullName>
    </submittedName>
</protein>
<dbReference type="GO" id="GO:0016810">
    <property type="term" value="F:hydrolase activity, acting on carbon-nitrogen (but not peptide) bonds"/>
    <property type="evidence" value="ECO:0007669"/>
    <property type="project" value="InterPro"/>
</dbReference>
<keyword evidence="6" id="KW-1185">Reference proteome</keyword>
<dbReference type="InterPro" id="IPR002509">
    <property type="entry name" value="NODB_dom"/>
</dbReference>
<dbReference type="GO" id="GO:0005576">
    <property type="term" value="C:extracellular region"/>
    <property type="evidence" value="ECO:0007669"/>
    <property type="project" value="UniProtKB-SubCell"/>
</dbReference>
<keyword evidence="2 3" id="KW-0732">Signal</keyword>
<dbReference type="InterPro" id="IPR011330">
    <property type="entry name" value="Glyco_hydro/deAcase_b/a-brl"/>
</dbReference>
<dbReference type="Gene3D" id="3.20.20.370">
    <property type="entry name" value="Glycoside hydrolase/deacetylase"/>
    <property type="match status" value="1"/>
</dbReference>
<evidence type="ECO:0000259" key="4">
    <source>
        <dbReference type="PROSITE" id="PS51677"/>
    </source>
</evidence>
<dbReference type="RefSeq" id="WP_142540545.1">
    <property type="nucleotide sequence ID" value="NZ_BMIE01000002.1"/>
</dbReference>
<dbReference type="AlphaFoldDB" id="A0A544SWI6"/>
<evidence type="ECO:0000256" key="3">
    <source>
        <dbReference type="SAM" id="SignalP"/>
    </source>
</evidence>
<dbReference type="PANTHER" id="PTHR34216:SF3">
    <property type="entry name" value="POLY-BETA-1,6-N-ACETYL-D-GLUCOSAMINE N-DEACETYLASE"/>
    <property type="match status" value="1"/>
</dbReference>
<name>A0A544SWI6_9BACI</name>
<dbReference type="OrthoDB" id="9778320at2"/>
<comment type="caution">
    <text evidence="5">The sequence shown here is derived from an EMBL/GenBank/DDBJ whole genome shotgun (WGS) entry which is preliminary data.</text>
</comment>
<dbReference type="PANTHER" id="PTHR34216">
    <property type="match status" value="1"/>
</dbReference>
<dbReference type="SUPFAM" id="SSF88713">
    <property type="entry name" value="Glycoside hydrolase/deacetylase"/>
    <property type="match status" value="1"/>
</dbReference>
<comment type="subcellular location">
    <subcellularLocation>
        <location evidence="1">Secreted</location>
    </subcellularLocation>
</comment>
<feature type="chain" id="PRO_5022199148" evidence="3">
    <location>
        <begin position="23"/>
        <end position="244"/>
    </location>
</feature>